<evidence type="ECO:0000313" key="1">
    <source>
        <dbReference type="EMBL" id="KAK1863815.1"/>
    </source>
</evidence>
<gene>
    <name evidence="1" type="ORF">I4F81_006369</name>
</gene>
<protein>
    <submittedName>
        <fullName evidence="1">Uncharacterized protein</fullName>
    </submittedName>
</protein>
<dbReference type="Proteomes" id="UP000798662">
    <property type="component" value="Chromosome 2"/>
</dbReference>
<comment type="caution">
    <text evidence="1">The sequence shown here is derived from an EMBL/GenBank/DDBJ whole genome shotgun (WGS) entry which is preliminary data.</text>
</comment>
<dbReference type="EMBL" id="CM020619">
    <property type="protein sequence ID" value="KAK1863815.1"/>
    <property type="molecule type" value="Genomic_DNA"/>
</dbReference>
<evidence type="ECO:0000313" key="2">
    <source>
        <dbReference type="Proteomes" id="UP000798662"/>
    </source>
</evidence>
<accession>A0ACC3C109</accession>
<reference evidence="1" key="1">
    <citation type="submission" date="2019-11" db="EMBL/GenBank/DDBJ databases">
        <title>Nori genome reveals adaptations in red seaweeds to the harsh intertidal environment.</title>
        <authorList>
            <person name="Wang D."/>
            <person name="Mao Y."/>
        </authorList>
    </citation>
    <scope>NUCLEOTIDE SEQUENCE</scope>
    <source>
        <tissue evidence="1">Gametophyte</tissue>
    </source>
</reference>
<keyword evidence="2" id="KW-1185">Reference proteome</keyword>
<proteinExistence type="predicted"/>
<name>A0ACC3C109_PYRYE</name>
<organism evidence="1 2">
    <name type="scientific">Pyropia yezoensis</name>
    <name type="common">Susabi-nori</name>
    <name type="synonym">Porphyra yezoensis</name>
    <dbReference type="NCBI Taxonomy" id="2788"/>
    <lineage>
        <taxon>Eukaryota</taxon>
        <taxon>Rhodophyta</taxon>
        <taxon>Bangiophyceae</taxon>
        <taxon>Bangiales</taxon>
        <taxon>Bangiaceae</taxon>
        <taxon>Pyropia</taxon>
    </lineage>
</organism>
<sequence length="320" mass="32204">MRGTRLAAVAAATLLLATVGTPSSTAAVPPPAMDAPPLASCRDLTAFNLLSLGDAELANTEVQGPLGVAANARLAAFSVNHVPACAPRSIALAVGGTLNASGGMVSNGLVVVGGRRGGDRRSGGHRRPVLPPTVGRECAPDGAPGSLPDFKRLARTARAVHGLLCAATPAACKTVIKPDRRVEFQVSPPAAHRGPVVCRVLAADLTAATSVEVVGRGPPSRRVAILVDGSRGTAGGAIGGVGSDSRSVTLAHKGFFGFLPTTTVMSFCGVPTLAIDNVGVPAAVLAPRTHLRSTYGHIEGTVIVASARGGVEFRHAPLSC</sequence>